<keyword evidence="5" id="KW-0521">NADP</keyword>
<dbReference type="OrthoDB" id="5168853at2"/>
<evidence type="ECO:0000256" key="4">
    <source>
        <dbReference type="ARBA" id="ARBA00022827"/>
    </source>
</evidence>
<keyword evidence="4" id="KW-0274">FAD</keyword>
<accession>A0A1T4PB00</accession>
<dbReference type="Pfam" id="PF00743">
    <property type="entry name" value="FMO-like"/>
    <property type="match status" value="1"/>
</dbReference>
<dbReference type="FunFam" id="3.50.50.60:FF:000214">
    <property type="entry name" value="PROBABLE MONOOXYGENASE"/>
    <property type="match status" value="1"/>
</dbReference>
<dbReference type="SUPFAM" id="SSF51905">
    <property type="entry name" value="FAD/NAD(P)-binding domain"/>
    <property type="match status" value="1"/>
</dbReference>
<dbReference type="STRING" id="1122192.SAMN02745673_01707"/>
<dbReference type="Gene3D" id="3.50.50.60">
    <property type="entry name" value="FAD/NAD(P)-binding domain"/>
    <property type="match status" value="2"/>
</dbReference>
<dbReference type="RefSeq" id="WP_078761087.1">
    <property type="nucleotide sequence ID" value="NZ_FUWS01000004.1"/>
</dbReference>
<gene>
    <name evidence="9" type="ORF">SAMN02745673_01707</name>
</gene>
<keyword evidence="10" id="KW-1185">Reference proteome</keyword>
<name>A0A1T4PB00_9ACTN</name>
<evidence type="ECO:0000313" key="10">
    <source>
        <dbReference type="Proteomes" id="UP000190637"/>
    </source>
</evidence>
<dbReference type="InterPro" id="IPR020946">
    <property type="entry name" value="Flavin_mOase-like"/>
</dbReference>
<dbReference type="GO" id="GO:0004499">
    <property type="term" value="F:N,N-dimethylaniline monooxygenase activity"/>
    <property type="evidence" value="ECO:0007669"/>
    <property type="project" value="InterPro"/>
</dbReference>
<protein>
    <submittedName>
        <fullName evidence="9">Predicted flavoprotein CzcO associated with the cation diffusion facilitator CzcD</fullName>
    </submittedName>
</protein>
<evidence type="ECO:0000256" key="7">
    <source>
        <dbReference type="ARBA" id="ARBA00023033"/>
    </source>
</evidence>
<evidence type="ECO:0000256" key="1">
    <source>
        <dbReference type="ARBA" id="ARBA00001974"/>
    </source>
</evidence>
<dbReference type="AlphaFoldDB" id="A0A1T4PB00"/>
<comment type="similarity">
    <text evidence="2">Belongs to the FAD-binding monooxygenase family.</text>
</comment>
<keyword evidence="3" id="KW-0285">Flavoprotein</keyword>
<evidence type="ECO:0000256" key="6">
    <source>
        <dbReference type="ARBA" id="ARBA00023002"/>
    </source>
</evidence>
<comment type="cofactor">
    <cofactor evidence="1">
        <name>FAD</name>
        <dbReference type="ChEBI" id="CHEBI:57692"/>
    </cofactor>
</comment>
<dbReference type="PANTHER" id="PTHR42877:SF4">
    <property type="entry name" value="FAD_NAD(P)-BINDING DOMAIN-CONTAINING PROTEIN-RELATED"/>
    <property type="match status" value="1"/>
</dbReference>
<feature type="region of interest" description="Disordered" evidence="8">
    <location>
        <begin position="512"/>
        <end position="536"/>
    </location>
</feature>
<dbReference type="Proteomes" id="UP000190637">
    <property type="component" value="Unassembled WGS sequence"/>
</dbReference>
<sequence length="536" mass="59091">MSPGQDPLTPPRADTPAPTPNPEPDEGTRRHVRIAIIGAGFGGIGLGIRLRQAGETDFVILERAEDVGGTWRDNTYPGCACDVPSHLYSFSFAPKADWPRSFSGQPHIRAYLEEVTDRFGVRPHVETGNEVLEARWQAQHARWLVRTSRTELTCDVLVSAAGALADPSIPDIPGLDSFTGRVFHSARWDHDYDLAGKRVAMVGTGASAIQIVPSIQPEVERLTLFQRTPAWVIPRADRAISATERWLYRNLPLTRRAARAGIYLTREAMVGAFVRHPALLRLASVAARTHLRRAIEDPRLRAKLTPDYVMGCKRILLSNDYYPALTRPNAEVIASGLAEVRANTVIAADGTEREVDAIIFGTGFHTTDMPIATRLHGSRGTTLAEEWREAGMRALRGTTVAGFPNLFLIVGPNTGLGHSSMIFMIESQLNYVMSALEHLSSPGVAALDPRPDAQRAWNETLQRRMGRTVWSLGGCASWYLDPKGRNTTLWPASTLRFRAETRRLDPAEYHLLPSRPRPEPAALPPAVPTPTVEVSR</sequence>
<feature type="compositionally biased region" description="Pro residues" evidence="8">
    <location>
        <begin position="519"/>
        <end position="528"/>
    </location>
</feature>
<dbReference type="GO" id="GO:0050660">
    <property type="term" value="F:flavin adenine dinucleotide binding"/>
    <property type="evidence" value="ECO:0007669"/>
    <property type="project" value="InterPro"/>
</dbReference>
<evidence type="ECO:0000313" key="9">
    <source>
        <dbReference type="EMBL" id="SJZ88537.1"/>
    </source>
</evidence>
<evidence type="ECO:0000256" key="5">
    <source>
        <dbReference type="ARBA" id="ARBA00022857"/>
    </source>
</evidence>
<evidence type="ECO:0000256" key="3">
    <source>
        <dbReference type="ARBA" id="ARBA00022630"/>
    </source>
</evidence>
<proteinExistence type="inferred from homology"/>
<dbReference type="PANTHER" id="PTHR42877">
    <property type="entry name" value="L-ORNITHINE N(5)-MONOOXYGENASE-RELATED"/>
    <property type="match status" value="1"/>
</dbReference>
<keyword evidence="6" id="KW-0560">Oxidoreductase</keyword>
<dbReference type="EMBL" id="FUWS01000004">
    <property type="protein sequence ID" value="SJZ88537.1"/>
    <property type="molecule type" value="Genomic_DNA"/>
</dbReference>
<dbReference type="InterPro" id="IPR036188">
    <property type="entry name" value="FAD/NAD-bd_sf"/>
</dbReference>
<evidence type="ECO:0000256" key="8">
    <source>
        <dbReference type="SAM" id="MobiDB-lite"/>
    </source>
</evidence>
<feature type="region of interest" description="Disordered" evidence="8">
    <location>
        <begin position="1"/>
        <end position="27"/>
    </location>
</feature>
<reference evidence="9 10" key="1">
    <citation type="submission" date="2017-02" db="EMBL/GenBank/DDBJ databases">
        <authorList>
            <person name="Peterson S.W."/>
        </authorList>
    </citation>
    <scope>NUCLEOTIDE SEQUENCE [LARGE SCALE GENOMIC DNA]</scope>
    <source>
        <strain evidence="9 10">DSM 45154</strain>
    </source>
</reference>
<dbReference type="InterPro" id="IPR051209">
    <property type="entry name" value="FAD-bind_Monooxygenase_sf"/>
</dbReference>
<keyword evidence="7" id="KW-0503">Monooxygenase</keyword>
<organism evidence="9 10">
    <name type="scientific">Marinactinospora thermotolerans DSM 45154</name>
    <dbReference type="NCBI Taxonomy" id="1122192"/>
    <lineage>
        <taxon>Bacteria</taxon>
        <taxon>Bacillati</taxon>
        <taxon>Actinomycetota</taxon>
        <taxon>Actinomycetes</taxon>
        <taxon>Streptosporangiales</taxon>
        <taxon>Nocardiopsidaceae</taxon>
        <taxon>Marinactinospora</taxon>
    </lineage>
</organism>
<evidence type="ECO:0000256" key="2">
    <source>
        <dbReference type="ARBA" id="ARBA00010139"/>
    </source>
</evidence>
<dbReference type="GO" id="GO:0050661">
    <property type="term" value="F:NADP binding"/>
    <property type="evidence" value="ECO:0007669"/>
    <property type="project" value="InterPro"/>
</dbReference>